<keyword evidence="7" id="KW-0256">Endoplasmic reticulum</keyword>
<dbReference type="GO" id="GO:0005615">
    <property type="term" value="C:extracellular space"/>
    <property type="evidence" value="ECO:0007669"/>
    <property type="project" value="TreeGrafter"/>
</dbReference>
<evidence type="ECO:0000256" key="11">
    <source>
        <dbReference type="ARBA" id="ARBA00023033"/>
    </source>
</evidence>
<dbReference type="SUPFAM" id="SSF49742">
    <property type="entry name" value="PHM/PNGase F"/>
    <property type="match status" value="2"/>
</dbReference>
<dbReference type="InterPro" id="IPR028460">
    <property type="entry name" value="Tbh/DBH"/>
</dbReference>
<comment type="cofactor">
    <cofactor evidence="1">
        <name>Cu(2+)</name>
        <dbReference type="ChEBI" id="CHEBI:29036"/>
    </cofactor>
</comment>
<reference evidence="17" key="1">
    <citation type="submission" date="2025-08" db="UniProtKB">
        <authorList>
            <consortium name="Ensembl"/>
        </authorList>
    </citation>
    <scope>IDENTIFICATION</scope>
</reference>
<protein>
    <submittedName>
        <fullName evidence="17">Monooxygenase, DBH-like 1</fullName>
    </submittedName>
</protein>
<dbReference type="InterPro" id="IPR008977">
    <property type="entry name" value="PHM/PNGase_F_dom_sf"/>
</dbReference>
<evidence type="ECO:0000256" key="7">
    <source>
        <dbReference type="ARBA" id="ARBA00022824"/>
    </source>
</evidence>
<dbReference type="Pfam" id="PF01082">
    <property type="entry name" value="Cu2_monooxygen"/>
    <property type="match status" value="1"/>
</dbReference>
<evidence type="ECO:0000256" key="12">
    <source>
        <dbReference type="ARBA" id="ARBA00023136"/>
    </source>
</evidence>
<evidence type="ECO:0000256" key="14">
    <source>
        <dbReference type="ARBA" id="ARBA00023180"/>
    </source>
</evidence>
<accession>A0A8C1V2P0</accession>
<feature type="chain" id="PRO_5034163025" evidence="15">
    <location>
        <begin position="23"/>
        <end position="614"/>
    </location>
</feature>
<dbReference type="GO" id="GO:0005507">
    <property type="term" value="F:copper ion binding"/>
    <property type="evidence" value="ECO:0007669"/>
    <property type="project" value="InterPro"/>
</dbReference>
<sequence length="614" mass="69253">MSENQPLCALVFLSSLFCSACSQGTRFVHSAALDADGRYNIKWGFDESTITFEVEVETRGYIGFGLSPTGAMSSSDIVIGGVLSGSPYLLDYYTDSNRKVHKDALQSYQLLYGRENDTHTVLAFSRNLQTCDDNDKVITGSTVRVIWAFHAEDVGVSGPVYHGMNRGRKSLRLLNPGTSSSIPAGTAFFDLQNEEVPVPHKDTTYWCQIFKFPELKKKHHIIRIEPMIQKGHENLVHHILLYQCDSNLNKSEIDRGHECYHPNMPDSFFTCETVLFAWAIGGEGFTYPPHVGMSIGTSIDPVYVQMEIHFDNPSLQRGIVDSSGLRLYYSPSLRRYDAGVIETGVWVSLYHMLPPGMQDYITEGHCTQECLQESLDSEMPSGIHVFAVLLHAHLAGRAIKARHFRQQVELQPLASDDQFDFNFQEFQPLSQERIILPGDSLITECRYNTKGRMNMTWGGLSTRDEMCLSYLLYYPRVNLARCESLPEITGQLKFIGVKEIQEPVTTWPFVIKSPKKYSNLLFTEAMDKYKWTRKRGKAFNDIVRKLPINVRCSKIGQDEWSIQGVIISPPELKSEQTSAAVVACRNVSEIQCGRSLAPLLTACLLLILQTCLHL</sequence>
<name>A0A8C1V2P0_CYPCA</name>
<dbReference type="PANTHER" id="PTHR10157">
    <property type="entry name" value="DOPAMINE BETA HYDROXYLASE RELATED"/>
    <property type="match status" value="1"/>
</dbReference>
<keyword evidence="9" id="KW-0560">Oxidoreductase</keyword>
<dbReference type="Ensembl" id="ENSCCRT00015047199.1">
    <property type="protein sequence ID" value="ENSCCRP00015045667.1"/>
    <property type="gene ID" value="ENSCCRG00015018945.1"/>
</dbReference>
<evidence type="ECO:0000256" key="13">
    <source>
        <dbReference type="ARBA" id="ARBA00023157"/>
    </source>
</evidence>
<comment type="similarity">
    <text evidence="3">Belongs to the copper type II ascorbate-dependent monooxygenase family.</text>
</comment>
<dbReference type="InterPro" id="IPR036939">
    <property type="entry name" value="Cu2_ascorb_mOase_N_sf"/>
</dbReference>
<keyword evidence="5" id="KW-0479">Metal-binding</keyword>
<evidence type="ECO:0000259" key="16">
    <source>
        <dbReference type="PROSITE" id="PS50836"/>
    </source>
</evidence>
<evidence type="ECO:0000256" key="10">
    <source>
        <dbReference type="ARBA" id="ARBA00023008"/>
    </source>
</evidence>
<dbReference type="FunFam" id="2.60.120.230:FF:000001">
    <property type="entry name" value="Monooxygenase, DBH-like 1"/>
    <property type="match status" value="1"/>
</dbReference>
<dbReference type="GO" id="GO:0004500">
    <property type="term" value="F:dopamine beta-monooxygenase activity"/>
    <property type="evidence" value="ECO:0007669"/>
    <property type="project" value="InterPro"/>
</dbReference>
<dbReference type="CDD" id="cd09631">
    <property type="entry name" value="DOMON_DOH"/>
    <property type="match status" value="1"/>
</dbReference>
<evidence type="ECO:0000256" key="15">
    <source>
        <dbReference type="SAM" id="SignalP"/>
    </source>
</evidence>
<evidence type="ECO:0000256" key="5">
    <source>
        <dbReference type="ARBA" id="ARBA00022723"/>
    </source>
</evidence>
<dbReference type="GO" id="GO:0030667">
    <property type="term" value="C:secretory granule membrane"/>
    <property type="evidence" value="ECO:0007669"/>
    <property type="project" value="TreeGrafter"/>
</dbReference>
<evidence type="ECO:0000313" key="18">
    <source>
        <dbReference type="Proteomes" id="UP000694700"/>
    </source>
</evidence>
<dbReference type="PRINTS" id="PR00767">
    <property type="entry name" value="DBMONOXGNASE"/>
</dbReference>
<evidence type="ECO:0000313" key="17">
    <source>
        <dbReference type="Ensembl" id="ENSCCRP00015045667.1"/>
    </source>
</evidence>
<dbReference type="InterPro" id="IPR045266">
    <property type="entry name" value="DOH_DOMON"/>
</dbReference>
<keyword evidence="14" id="KW-0325">Glycoprotein</keyword>
<dbReference type="GO" id="GO:0042420">
    <property type="term" value="P:dopamine catabolic process"/>
    <property type="evidence" value="ECO:0007669"/>
    <property type="project" value="TreeGrafter"/>
</dbReference>
<evidence type="ECO:0000256" key="8">
    <source>
        <dbReference type="ARBA" id="ARBA00022989"/>
    </source>
</evidence>
<dbReference type="PANTHER" id="PTHR10157:SF42">
    <property type="entry name" value="DBH-LIKE MONOOXYGENASE PROTEIN 1 HOMOLOG"/>
    <property type="match status" value="1"/>
</dbReference>
<keyword evidence="6 15" id="KW-0732">Signal</keyword>
<dbReference type="InterPro" id="IPR014784">
    <property type="entry name" value="Cu2_ascorb_mOase-like_C"/>
</dbReference>
<evidence type="ECO:0000256" key="9">
    <source>
        <dbReference type="ARBA" id="ARBA00023002"/>
    </source>
</evidence>
<dbReference type="InterPro" id="IPR024548">
    <property type="entry name" value="Cu2_monoox_C"/>
</dbReference>
<evidence type="ECO:0000256" key="2">
    <source>
        <dbReference type="ARBA" id="ARBA00004115"/>
    </source>
</evidence>
<dbReference type="PROSITE" id="PS50836">
    <property type="entry name" value="DOMON"/>
    <property type="match status" value="1"/>
</dbReference>
<feature type="signal peptide" evidence="15">
    <location>
        <begin position="1"/>
        <end position="22"/>
    </location>
</feature>
<dbReference type="SMART" id="SM00664">
    <property type="entry name" value="DoH"/>
    <property type="match status" value="1"/>
</dbReference>
<keyword evidence="10" id="KW-0186">Copper</keyword>
<dbReference type="Proteomes" id="UP000694700">
    <property type="component" value="Unplaced"/>
</dbReference>
<dbReference type="Pfam" id="PF03712">
    <property type="entry name" value="Cu2_monoox_C"/>
    <property type="match status" value="1"/>
</dbReference>
<keyword evidence="11" id="KW-0503">Monooxygenase</keyword>
<evidence type="ECO:0000256" key="6">
    <source>
        <dbReference type="ARBA" id="ARBA00022729"/>
    </source>
</evidence>
<organism evidence="17 18">
    <name type="scientific">Cyprinus carpio</name>
    <name type="common">Common carp</name>
    <dbReference type="NCBI Taxonomy" id="7962"/>
    <lineage>
        <taxon>Eukaryota</taxon>
        <taxon>Metazoa</taxon>
        <taxon>Chordata</taxon>
        <taxon>Craniata</taxon>
        <taxon>Vertebrata</taxon>
        <taxon>Euteleostomi</taxon>
        <taxon>Actinopterygii</taxon>
        <taxon>Neopterygii</taxon>
        <taxon>Teleostei</taxon>
        <taxon>Ostariophysi</taxon>
        <taxon>Cypriniformes</taxon>
        <taxon>Cyprinidae</taxon>
        <taxon>Cyprininae</taxon>
        <taxon>Cyprinus</taxon>
    </lineage>
</organism>
<evidence type="ECO:0000256" key="3">
    <source>
        <dbReference type="ARBA" id="ARBA00010676"/>
    </source>
</evidence>
<dbReference type="AlphaFoldDB" id="A0A8C1V2P0"/>
<feature type="domain" description="DOMON" evidence="16">
    <location>
        <begin position="37"/>
        <end position="150"/>
    </location>
</feature>
<dbReference type="InterPro" id="IPR000945">
    <property type="entry name" value="DBH-like"/>
</dbReference>
<keyword evidence="12" id="KW-0472">Membrane</keyword>
<dbReference type="InterPro" id="IPR005018">
    <property type="entry name" value="DOMON_domain"/>
</dbReference>
<keyword evidence="8" id="KW-1133">Transmembrane helix</keyword>
<dbReference type="Pfam" id="PF03351">
    <property type="entry name" value="DOMON"/>
    <property type="match status" value="1"/>
</dbReference>
<dbReference type="GO" id="GO:0005789">
    <property type="term" value="C:endoplasmic reticulum membrane"/>
    <property type="evidence" value="ECO:0007669"/>
    <property type="project" value="UniProtKB-SubCell"/>
</dbReference>
<evidence type="ECO:0000256" key="1">
    <source>
        <dbReference type="ARBA" id="ARBA00001973"/>
    </source>
</evidence>
<comment type="subcellular location">
    <subcellularLocation>
        <location evidence="2">Endoplasmic reticulum membrane</location>
        <topology evidence="2">Single-pass type I membrane protein</topology>
    </subcellularLocation>
</comment>
<dbReference type="Gene3D" id="2.60.120.310">
    <property type="entry name" value="Copper type II, ascorbate-dependent monooxygenase, N-terminal domain"/>
    <property type="match status" value="1"/>
</dbReference>
<proteinExistence type="inferred from homology"/>
<dbReference type="InterPro" id="IPR000323">
    <property type="entry name" value="Cu2_ascorb_mOase_N"/>
</dbReference>
<dbReference type="GO" id="GO:0042421">
    <property type="term" value="P:norepinephrine biosynthetic process"/>
    <property type="evidence" value="ECO:0007669"/>
    <property type="project" value="TreeGrafter"/>
</dbReference>
<dbReference type="Gene3D" id="2.60.120.230">
    <property type="match status" value="1"/>
</dbReference>
<keyword evidence="13" id="KW-1015">Disulfide bond</keyword>
<evidence type="ECO:0000256" key="4">
    <source>
        <dbReference type="ARBA" id="ARBA00022692"/>
    </source>
</evidence>
<keyword evidence="4" id="KW-0812">Transmembrane</keyword>
<dbReference type="GO" id="GO:0006589">
    <property type="term" value="P:octopamine biosynthetic process"/>
    <property type="evidence" value="ECO:0007669"/>
    <property type="project" value="TreeGrafter"/>
</dbReference>
<dbReference type="FunFam" id="2.60.120.310:FF:000002">
    <property type="entry name" value="DBH-like monooxygenase protein 1"/>
    <property type="match status" value="1"/>
</dbReference>